<dbReference type="AlphaFoldDB" id="A0A3E5DJA8"/>
<gene>
    <name evidence="1" type="ORF">DWY11_16325</name>
</gene>
<dbReference type="RefSeq" id="WP_117588166.1">
    <property type="nucleotide sequence ID" value="NZ_QRVA01000107.1"/>
</dbReference>
<name>A0A3E5DJA8_9BACT</name>
<evidence type="ECO:0000313" key="2">
    <source>
        <dbReference type="Proteomes" id="UP000283872"/>
    </source>
</evidence>
<proteinExistence type="predicted"/>
<dbReference type="EMBL" id="QRVA01000107">
    <property type="protein sequence ID" value="RGS08324.1"/>
    <property type="molecule type" value="Genomic_DNA"/>
</dbReference>
<organism evidence="1 2">
    <name type="scientific">Segatella copri</name>
    <dbReference type="NCBI Taxonomy" id="165179"/>
    <lineage>
        <taxon>Bacteria</taxon>
        <taxon>Pseudomonadati</taxon>
        <taxon>Bacteroidota</taxon>
        <taxon>Bacteroidia</taxon>
        <taxon>Bacteroidales</taxon>
        <taxon>Prevotellaceae</taxon>
        <taxon>Segatella</taxon>
    </lineage>
</organism>
<evidence type="ECO:0008006" key="3">
    <source>
        <dbReference type="Google" id="ProtNLM"/>
    </source>
</evidence>
<comment type="caution">
    <text evidence="1">The sequence shown here is derived from an EMBL/GenBank/DDBJ whole genome shotgun (WGS) entry which is preliminary data.</text>
</comment>
<dbReference type="Pfam" id="PF18143">
    <property type="entry name" value="HAD_SAK_2"/>
    <property type="match status" value="1"/>
</dbReference>
<evidence type="ECO:0000313" key="1">
    <source>
        <dbReference type="EMBL" id="RGS08324.1"/>
    </source>
</evidence>
<reference evidence="1 2" key="1">
    <citation type="submission" date="2018-08" db="EMBL/GenBank/DDBJ databases">
        <title>A genome reference for cultivated species of the human gut microbiota.</title>
        <authorList>
            <person name="Zou Y."/>
            <person name="Xue W."/>
            <person name="Luo G."/>
        </authorList>
    </citation>
    <scope>NUCLEOTIDE SEQUENCE [LARGE SCALE GENOMIC DNA]</scope>
    <source>
        <strain evidence="1 2">AF24-12</strain>
    </source>
</reference>
<dbReference type="Proteomes" id="UP000283872">
    <property type="component" value="Unassembled WGS sequence"/>
</dbReference>
<accession>A0A3E5DJA8</accession>
<protein>
    <recommendedName>
        <fullName evidence="3">HAD family hydrolase</fullName>
    </recommendedName>
</protein>
<sequence>MNHSKIIFLDFDGVLNTEHHQRQLLYERKAWQDKYGTCFDPEAVKQLQTIVDMTHADIVIESSWKYLGLEAMQDMWKDRQLPGKVIGITPSAISDNILLSTDLDVLDSSMLHCKGAEIASWLHENNMHEVPYVIIDDEYVILESQLPHFILTNPYDGLIEELAMRAIGILNRQ</sequence>